<keyword evidence="2" id="KW-1185">Reference proteome</keyword>
<dbReference type="EMBL" id="FWXZ01000005">
    <property type="protein sequence ID" value="SMC77078.1"/>
    <property type="molecule type" value="Genomic_DNA"/>
</dbReference>
<evidence type="ECO:0000313" key="2">
    <source>
        <dbReference type="Proteomes" id="UP000192328"/>
    </source>
</evidence>
<organism evidence="1 2">
    <name type="scientific">Aristaeella lactis</name>
    <dbReference type="NCBI Taxonomy" id="3046383"/>
    <lineage>
        <taxon>Bacteria</taxon>
        <taxon>Bacillati</taxon>
        <taxon>Bacillota</taxon>
        <taxon>Clostridia</taxon>
        <taxon>Eubacteriales</taxon>
        <taxon>Aristaeellaceae</taxon>
        <taxon>Aristaeella</taxon>
    </lineage>
</organism>
<dbReference type="Proteomes" id="UP000192328">
    <property type="component" value="Unassembled WGS sequence"/>
</dbReference>
<accession>A0AC61PNI5</accession>
<gene>
    <name evidence="1" type="ORF">SAMN06297397_2427</name>
</gene>
<sequence>MHKNNVQPLRLCFLFLWLQFILSIIVWNYYVYLLDTGFYQFEDLSSIQVVNRMFFLQIIGRIAGPLLFYRYIKHFQTSKEKVSVNRLKAFSVILICMGIIEFIKWKIYGISSENRIQLLCSSIYPMAFFAAYCFFTSDRDGFLVKVLCIGTICTAVICILPILSFSFDFYTEKVYVDYNISFIIYPIILVFYA</sequence>
<name>A0AC61PNI5_9FIRM</name>
<reference evidence="1" key="1">
    <citation type="submission" date="2017-04" db="EMBL/GenBank/DDBJ databases">
        <authorList>
            <person name="Varghese N."/>
            <person name="Submissions S."/>
        </authorList>
    </citation>
    <scope>NUCLEOTIDE SEQUENCE</scope>
    <source>
        <strain evidence="1">WTE2008</strain>
    </source>
</reference>
<protein>
    <submittedName>
        <fullName evidence="1">Uncharacterized protein</fullName>
    </submittedName>
</protein>
<proteinExistence type="predicted"/>
<evidence type="ECO:0000313" key="1">
    <source>
        <dbReference type="EMBL" id="SMC77078.1"/>
    </source>
</evidence>
<comment type="caution">
    <text evidence="1">The sequence shown here is derived from an EMBL/GenBank/DDBJ whole genome shotgun (WGS) entry which is preliminary data.</text>
</comment>